<proteinExistence type="predicted"/>
<gene>
    <name evidence="2" type="ORF">ROH8110_02919</name>
</gene>
<sequence length="90" mass="10089">MPPLGDMRRHYWLVLDMARLAGVDLVAAFRDGRIDNKSWAAMVASCRMCGDVEACKDCLQDRSVGGEPPSGCRNRAKFTWLREEQKATIS</sequence>
<protein>
    <recommendedName>
        <fullName evidence="1">DUF6455 domain-containing protein</fullName>
    </recommendedName>
</protein>
<dbReference type="Proteomes" id="UP000193207">
    <property type="component" value="Unassembled WGS sequence"/>
</dbReference>
<evidence type="ECO:0000313" key="3">
    <source>
        <dbReference type="Proteomes" id="UP000193207"/>
    </source>
</evidence>
<evidence type="ECO:0000313" key="2">
    <source>
        <dbReference type="EMBL" id="SLN52578.1"/>
    </source>
</evidence>
<accession>A0A1X6ZL01</accession>
<keyword evidence="3" id="KW-1185">Reference proteome</keyword>
<feature type="domain" description="DUF6455" evidence="1">
    <location>
        <begin position="1"/>
        <end position="83"/>
    </location>
</feature>
<evidence type="ECO:0000259" key="1">
    <source>
        <dbReference type="Pfam" id="PF20056"/>
    </source>
</evidence>
<dbReference type="RefSeq" id="WP_085818417.1">
    <property type="nucleotide sequence ID" value="NZ_FWFU01000003.1"/>
</dbReference>
<dbReference type="OrthoDB" id="7689275at2"/>
<organism evidence="2 3">
    <name type="scientific">Roseovarius halotolerans</name>
    <dbReference type="NCBI Taxonomy" id="505353"/>
    <lineage>
        <taxon>Bacteria</taxon>
        <taxon>Pseudomonadati</taxon>
        <taxon>Pseudomonadota</taxon>
        <taxon>Alphaproteobacteria</taxon>
        <taxon>Rhodobacterales</taxon>
        <taxon>Roseobacteraceae</taxon>
        <taxon>Roseovarius</taxon>
    </lineage>
</organism>
<reference evidence="2 3" key="1">
    <citation type="submission" date="2017-03" db="EMBL/GenBank/DDBJ databases">
        <authorList>
            <person name="Afonso C.L."/>
            <person name="Miller P.J."/>
            <person name="Scott M.A."/>
            <person name="Spackman E."/>
            <person name="Goraichik I."/>
            <person name="Dimitrov K.M."/>
            <person name="Suarez D.L."/>
            <person name="Swayne D.E."/>
        </authorList>
    </citation>
    <scope>NUCLEOTIDE SEQUENCE [LARGE SCALE GENOMIC DNA]</scope>
    <source>
        <strain evidence="2 3">CECT 8110</strain>
    </source>
</reference>
<dbReference type="EMBL" id="FWFU01000003">
    <property type="protein sequence ID" value="SLN52578.1"/>
    <property type="molecule type" value="Genomic_DNA"/>
</dbReference>
<name>A0A1X6ZL01_9RHOB</name>
<dbReference type="AlphaFoldDB" id="A0A1X6ZL01"/>
<dbReference type="InterPro" id="IPR045601">
    <property type="entry name" value="DUF6455"/>
</dbReference>
<dbReference type="Pfam" id="PF20056">
    <property type="entry name" value="DUF6455"/>
    <property type="match status" value="1"/>
</dbReference>